<sequence>MPYALFCNDAQISKAYPSEADVWKLAERSGLVVDVTADDERPGPRRVLDNDYKIEPCQAAQGEDPAKNKAEADRQSRMELELNS</sequence>
<dbReference type="Proteomes" id="UP000183174">
    <property type="component" value="Unassembled WGS sequence"/>
</dbReference>
<name>A0A1C3WZ83_9BRAD</name>
<dbReference type="EMBL" id="FMAE01000008">
    <property type="protein sequence ID" value="SCB45308.1"/>
    <property type="molecule type" value="Genomic_DNA"/>
</dbReference>
<evidence type="ECO:0000256" key="1">
    <source>
        <dbReference type="SAM" id="MobiDB-lite"/>
    </source>
</evidence>
<evidence type="ECO:0000313" key="3">
    <source>
        <dbReference type="Proteomes" id="UP000183174"/>
    </source>
</evidence>
<feature type="compositionally biased region" description="Basic and acidic residues" evidence="1">
    <location>
        <begin position="38"/>
        <end position="54"/>
    </location>
</feature>
<accession>A0A1C3WZ83</accession>
<dbReference type="AlphaFoldDB" id="A0A1C3WZ83"/>
<organism evidence="2 3">
    <name type="scientific">Bradyrhizobium yuanmingense</name>
    <dbReference type="NCBI Taxonomy" id="108015"/>
    <lineage>
        <taxon>Bacteria</taxon>
        <taxon>Pseudomonadati</taxon>
        <taxon>Pseudomonadota</taxon>
        <taxon>Alphaproteobacteria</taxon>
        <taxon>Hyphomicrobiales</taxon>
        <taxon>Nitrobacteraceae</taxon>
        <taxon>Bradyrhizobium</taxon>
    </lineage>
</organism>
<feature type="region of interest" description="Disordered" evidence="1">
    <location>
        <begin position="38"/>
        <end position="84"/>
    </location>
</feature>
<protein>
    <submittedName>
        <fullName evidence="2">Uncharacterized protein</fullName>
    </submittedName>
</protein>
<feature type="compositionally biased region" description="Basic and acidic residues" evidence="1">
    <location>
        <begin position="64"/>
        <end position="84"/>
    </location>
</feature>
<proteinExistence type="predicted"/>
<dbReference type="RefSeq" id="WP_036027710.1">
    <property type="nucleotide sequence ID" value="NZ_FMAE01000008.1"/>
</dbReference>
<evidence type="ECO:0000313" key="2">
    <source>
        <dbReference type="EMBL" id="SCB45308.1"/>
    </source>
</evidence>
<gene>
    <name evidence="2" type="ORF">GA0061099_1008108</name>
</gene>
<reference evidence="2 3" key="1">
    <citation type="submission" date="2016-08" db="EMBL/GenBank/DDBJ databases">
        <authorList>
            <person name="Seilhamer J.J."/>
        </authorList>
    </citation>
    <scope>NUCLEOTIDE SEQUENCE [LARGE SCALE GENOMIC DNA]</scope>
    <source>
        <strain evidence="2 3">CCBAU 10071</strain>
    </source>
</reference>